<sequence>MSFVLVLVCTTAFVWVLKTPLLKCPVAFYVLAMLLNVLYVSSAFTTYPEAMRQTLFLLMQKCTLSLAVFTVVMFIGAFRKDSVVSLALRPVRAELSILACVLALGHMVMYLMSFAPRLLNGSAIDSGFLLFFATAIALMALLLILGATSFKGVKRRMDATAWKRLQKWAYVFFGLVYVHLVSILLPAALLRGDTARTSIVVYTVLFGAYAALRIHRAMKDRKTRRAERLRCAG</sequence>
<name>A0ABM7WGP8_9ACTN</name>
<dbReference type="EMBL" id="AP025564">
    <property type="protein sequence ID" value="BDE95406.1"/>
    <property type="molecule type" value="Genomic_DNA"/>
</dbReference>
<keyword evidence="8" id="KW-1185">Reference proteome</keyword>
<dbReference type="Pfam" id="PF01794">
    <property type="entry name" value="Ferric_reduct"/>
    <property type="match status" value="1"/>
</dbReference>
<feature type="transmembrane region" description="Helical" evidence="5">
    <location>
        <begin position="95"/>
        <end position="115"/>
    </location>
</feature>
<keyword evidence="3 5" id="KW-1133">Transmembrane helix</keyword>
<evidence type="ECO:0000256" key="4">
    <source>
        <dbReference type="ARBA" id="ARBA00023136"/>
    </source>
</evidence>
<reference evidence="7 8" key="1">
    <citation type="submission" date="2022-01" db="EMBL/GenBank/DDBJ databases">
        <title>Novel bile acid biosynthetic pathways are enriched in the microbiome of centenarians.</title>
        <authorList>
            <person name="Sato Y."/>
            <person name="Atarashi K."/>
            <person name="Plichta R.D."/>
            <person name="Arai Y."/>
            <person name="Sasajima S."/>
            <person name="Kearney M.S."/>
            <person name="Suda W."/>
            <person name="Takeshita K."/>
            <person name="Sasaki T."/>
            <person name="Okamoto S."/>
            <person name="Skelly N.A."/>
            <person name="Okamura Y."/>
            <person name="Vlamakis H."/>
            <person name="Li Y."/>
            <person name="Tanoue T."/>
            <person name="Takei H."/>
            <person name="Nittono H."/>
            <person name="Narushima S."/>
            <person name="Irie J."/>
            <person name="Itoh H."/>
            <person name="Moriya K."/>
            <person name="Sugiura Y."/>
            <person name="Suematsu M."/>
            <person name="Moritoki N."/>
            <person name="Shibata S."/>
            <person name="Littman R.D."/>
            <person name="Fischbach A.M."/>
            <person name="Uwamino Y."/>
            <person name="Inoue T."/>
            <person name="Honda A."/>
            <person name="Hattori M."/>
            <person name="Murai T."/>
            <person name="Xavier J.R."/>
            <person name="Hirose N."/>
            <person name="Honda K."/>
        </authorList>
    </citation>
    <scope>NUCLEOTIDE SEQUENCE [LARGE SCALE GENOMIC DNA]</scope>
    <source>
        <strain evidence="7 8">CE91-St30</strain>
    </source>
</reference>
<evidence type="ECO:0000256" key="2">
    <source>
        <dbReference type="ARBA" id="ARBA00022692"/>
    </source>
</evidence>
<feature type="transmembrane region" description="Helical" evidence="5">
    <location>
        <begin position="26"/>
        <end position="44"/>
    </location>
</feature>
<keyword evidence="4 5" id="KW-0472">Membrane</keyword>
<evidence type="ECO:0000256" key="5">
    <source>
        <dbReference type="SAM" id="Phobius"/>
    </source>
</evidence>
<evidence type="ECO:0000256" key="1">
    <source>
        <dbReference type="ARBA" id="ARBA00004141"/>
    </source>
</evidence>
<gene>
    <name evidence="7" type="ORF">CE91St30_07390</name>
</gene>
<feature type="domain" description="Ferric oxidoreductase" evidence="6">
    <location>
        <begin position="86"/>
        <end position="175"/>
    </location>
</feature>
<dbReference type="Proteomes" id="UP001320544">
    <property type="component" value="Chromosome"/>
</dbReference>
<dbReference type="RefSeq" id="WP_244411792.1">
    <property type="nucleotide sequence ID" value="NZ_AP025564.1"/>
</dbReference>
<proteinExistence type="predicted"/>
<accession>A0ABM7WGP8</accession>
<feature type="transmembrane region" description="Helical" evidence="5">
    <location>
        <begin position="56"/>
        <end position="75"/>
    </location>
</feature>
<keyword evidence="2 5" id="KW-0812">Transmembrane</keyword>
<evidence type="ECO:0000256" key="3">
    <source>
        <dbReference type="ARBA" id="ARBA00022989"/>
    </source>
</evidence>
<evidence type="ECO:0000313" key="8">
    <source>
        <dbReference type="Proteomes" id="UP001320544"/>
    </source>
</evidence>
<dbReference type="InterPro" id="IPR013130">
    <property type="entry name" value="Fe3_Rdtase_TM_dom"/>
</dbReference>
<feature type="transmembrane region" description="Helical" evidence="5">
    <location>
        <begin position="127"/>
        <end position="147"/>
    </location>
</feature>
<evidence type="ECO:0000313" key="7">
    <source>
        <dbReference type="EMBL" id="BDE95406.1"/>
    </source>
</evidence>
<comment type="subcellular location">
    <subcellularLocation>
        <location evidence="1">Membrane</location>
        <topology evidence="1">Multi-pass membrane protein</topology>
    </subcellularLocation>
</comment>
<evidence type="ECO:0000259" key="6">
    <source>
        <dbReference type="Pfam" id="PF01794"/>
    </source>
</evidence>
<feature type="transmembrane region" description="Helical" evidence="5">
    <location>
        <begin position="168"/>
        <end position="189"/>
    </location>
</feature>
<feature type="transmembrane region" description="Helical" evidence="5">
    <location>
        <begin position="195"/>
        <end position="212"/>
    </location>
</feature>
<organism evidence="7 8">
    <name type="scientific">Raoultibacter timonensis</name>
    <dbReference type="NCBI Taxonomy" id="1907662"/>
    <lineage>
        <taxon>Bacteria</taxon>
        <taxon>Bacillati</taxon>
        <taxon>Actinomycetota</taxon>
        <taxon>Coriobacteriia</taxon>
        <taxon>Eggerthellales</taxon>
        <taxon>Eggerthellaceae</taxon>
        <taxon>Raoultibacter</taxon>
    </lineage>
</organism>
<protein>
    <submittedName>
        <fullName evidence="7">Sulfite oxidase</fullName>
    </submittedName>
</protein>